<name>A0A9Q3EMX2_9BASI</name>
<sequence>MKFIHLNLCSIEKATGCHHLYSSYPRKGNASLSREKTVNAEDENMSPTQRKTNGEPSRDEFMKHEEDTWSNSELNHSQMPLTHSFLHQYEMRQRRNQAHKVHNVAKPVSQVEQ</sequence>
<organism evidence="2 3">
    <name type="scientific">Austropuccinia psidii MF-1</name>
    <dbReference type="NCBI Taxonomy" id="1389203"/>
    <lineage>
        <taxon>Eukaryota</taxon>
        <taxon>Fungi</taxon>
        <taxon>Dikarya</taxon>
        <taxon>Basidiomycota</taxon>
        <taxon>Pucciniomycotina</taxon>
        <taxon>Pucciniomycetes</taxon>
        <taxon>Pucciniales</taxon>
        <taxon>Sphaerophragmiaceae</taxon>
        <taxon>Austropuccinia</taxon>
    </lineage>
</organism>
<keyword evidence="3" id="KW-1185">Reference proteome</keyword>
<comment type="caution">
    <text evidence="2">The sequence shown here is derived from an EMBL/GenBank/DDBJ whole genome shotgun (WGS) entry which is preliminary data.</text>
</comment>
<feature type="compositionally biased region" description="Basic and acidic residues" evidence="1">
    <location>
        <begin position="52"/>
        <end position="67"/>
    </location>
</feature>
<dbReference type="Proteomes" id="UP000765509">
    <property type="component" value="Unassembled WGS sequence"/>
</dbReference>
<dbReference type="AlphaFoldDB" id="A0A9Q3EMX2"/>
<accession>A0A9Q3EMX2</accession>
<gene>
    <name evidence="2" type="ORF">O181_061496</name>
</gene>
<dbReference type="EMBL" id="AVOT02029082">
    <property type="protein sequence ID" value="MBW0521781.1"/>
    <property type="molecule type" value="Genomic_DNA"/>
</dbReference>
<proteinExistence type="predicted"/>
<protein>
    <submittedName>
        <fullName evidence="2">Uncharacterized protein</fullName>
    </submittedName>
</protein>
<reference evidence="2" key="1">
    <citation type="submission" date="2021-03" db="EMBL/GenBank/DDBJ databases">
        <title>Draft genome sequence of rust myrtle Austropuccinia psidii MF-1, a brazilian biotype.</title>
        <authorList>
            <person name="Quecine M.C."/>
            <person name="Pachon D.M.R."/>
            <person name="Bonatelli M.L."/>
            <person name="Correr F.H."/>
            <person name="Franceschini L.M."/>
            <person name="Leite T.F."/>
            <person name="Margarido G.R.A."/>
            <person name="Almeida C.A."/>
            <person name="Ferrarezi J.A."/>
            <person name="Labate C.A."/>
        </authorList>
    </citation>
    <scope>NUCLEOTIDE SEQUENCE</scope>
    <source>
        <strain evidence="2">MF-1</strain>
    </source>
</reference>
<evidence type="ECO:0000313" key="3">
    <source>
        <dbReference type="Proteomes" id="UP000765509"/>
    </source>
</evidence>
<feature type="region of interest" description="Disordered" evidence="1">
    <location>
        <begin position="22"/>
        <end position="76"/>
    </location>
</feature>
<evidence type="ECO:0000256" key="1">
    <source>
        <dbReference type="SAM" id="MobiDB-lite"/>
    </source>
</evidence>
<evidence type="ECO:0000313" key="2">
    <source>
        <dbReference type="EMBL" id="MBW0521781.1"/>
    </source>
</evidence>